<reference evidence="4" key="1">
    <citation type="submission" date="2025-08" db="UniProtKB">
        <authorList>
            <consortium name="RefSeq"/>
        </authorList>
    </citation>
    <scope>IDENTIFICATION</scope>
    <source>
        <tissue evidence="4">Entire body</tissue>
    </source>
</reference>
<dbReference type="AlphaFoldDB" id="A0A1W4XL97"/>
<dbReference type="OrthoDB" id="6700395at2759"/>
<feature type="chain" id="PRO_5010738259" evidence="2">
    <location>
        <begin position="25"/>
        <end position="330"/>
    </location>
</feature>
<gene>
    <name evidence="4" type="primary">LOC108745227</name>
</gene>
<sequence>MFYKSTLLFALHYLFSFLLINVETAPRSRSKSSGQQSTTFDQKQTGEYNIQLHLKDFNVIAVVADEAFSDLGDYEYNYDYSDLTIKPSSSTSKPTSTAVPSTSQNLSSPKTSTAILTTTTKATSHLPTIRPENHHVPQKPVVNQIFVPTHHDGPYNKPTTHNSLPTSSITPNLPPITISSTSPKSTTVKLEITSQRSSSSPSSVTQQSLKQTSTISTILKQQDESQSSSNAQTEIPKKTTENQEDSLDNGQDSIIHVLQSNNEPSGDDENPSIVLGEVMHYRKCSVGFARDKRGRCRRIRKPVPQLSFDITRLASGLAAKFRRQEGEAQQ</sequence>
<dbReference type="Proteomes" id="UP000192223">
    <property type="component" value="Unplaced"/>
</dbReference>
<protein>
    <submittedName>
        <fullName evidence="4">Cell wall protein RBR3</fullName>
    </submittedName>
</protein>
<evidence type="ECO:0000313" key="3">
    <source>
        <dbReference type="Proteomes" id="UP000192223"/>
    </source>
</evidence>
<feature type="signal peptide" evidence="2">
    <location>
        <begin position="1"/>
        <end position="24"/>
    </location>
</feature>
<keyword evidence="3" id="KW-1185">Reference proteome</keyword>
<dbReference type="RefSeq" id="XP_018336866.1">
    <property type="nucleotide sequence ID" value="XM_018481364.2"/>
</dbReference>
<dbReference type="GeneID" id="108745227"/>
<proteinExistence type="predicted"/>
<feature type="compositionally biased region" description="Low complexity" evidence="1">
    <location>
        <begin position="163"/>
        <end position="187"/>
    </location>
</feature>
<name>A0A1W4XL97_AGRPL</name>
<accession>A0A1W4XL97</accession>
<dbReference type="KEGG" id="apln:108745227"/>
<feature type="compositionally biased region" description="Low complexity" evidence="1">
    <location>
        <begin position="194"/>
        <end position="208"/>
    </location>
</feature>
<evidence type="ECO:0000313" key="4">
    <source>
        <dbReference type="RefSeq" id="XP_018336866.1"/>
    </source>
</evidence>
<dbReference type="InParanoid" id="A0A1W4XL97"/>
<evidence type="ECO:0000256" key="2">
    <source>
        <dbReference type="SAM" id="SignalP"/>
    </source>
</evidence>
<feature type="region of interest" description="Disordered" evidence="1">
    <location>
        <begin position="147"/>
        <end position="249"/>
    </location>
</feature>
<evidence type="ECO:0000256" key="1">
    <source>
        <dbReference type="SAM" id="MobiDB-lite"/>
    </source>
</evidence>
<keyword evidence="2" id="KW-0732">Signal</keyword>
<feature type="compositionally biased region" description="Polar residues" evidence="1">
    <location>
        <begin position="209"/>
        <end position="233"/>
    </location>
</feature>
<feature type="region of interest" description="Disordered" evidence="1">
    <location>
        <begin position="87"/>
        <end position="113"/>
    </location>
</feature>
<organism evidence="3 4">
    <name type="scientific">Agrilus planipennis</name>
    <name type="common">Emerald ash borer</name>
    <name type="synonym">Agrilus marcopoli</name>
    <dbReference type="NCBI Taxonomy" id="224129"/>
    <lineage>
        <taxon>Eukaryota</taxon>
        <taxon>Metazoa</taxon>
        <taxon>Ecdysozoa</taxon>
        <taxon>Arthropoda</taxon>
        <taxon>Hexapoda</taxon>
        <taxon>Insecta</taxon>
        <taxon>Pterygota</taxon>
        <taxon>Neoptera</taxon>
        <taxon>Endopterygota</taxon>
        <taxon>Coleoptera</taxon>
        <taxon>Polyphaga</taxon>
        <taxon>Elateriformia</taxon>
        <taxon>Buprestoidea</taxon>
        <taxon>Buprestidae</taxon>
        <taxon>Agrilinae</taxon>
        <taxon>Agrilus</taxon>
    </lineage>
</organism>